<proteinExistence type="predicted"/>
<dbReference type="Proteomes" id="UP001168505">
    <property type="component" value="Unassembled WGS sequence"/>
</dbReference>
<accession>A0AAW7K099</accession>
<dbReference type="RefSeq" id="WP_289827000.1">
    <property type="nucleotide sequence ID" value="NZ_JAUEIR010000004.1"/>
</dbReference>
<gene>
    <name evidence="1" type="ORF">QVN40_05450</name>
</gene>
<evidence type="ECO:0008006" key="3">
    <source>
        <dbReference type="Google" id="ProtNLM"/>
    </source>
</evidence>
<evidence type="ECO:0000313" key="1">
    <source>
        <dbReference type="EMBL" id="MDN0069150.1"/>
    </source>
</evidence>
<name>A0AAW7K099_9ACTN</name>
<reference evidence="1" key="1">
    <citation type="submission" date="2023-06" db="EMBL/GenBank/DDBJ databases">
        <authorList>
            <person name="Zeman M."/>
            <person name="Kubasova T."/>
            <person name="Jahodarova E."/>
            <person name="Nykrynova M."/>
            <person name="Rychlik I."/>
        </authorList>
    </citation>
    <scope>NUCLEOTIDE SEQUENCE</scope>
    <source>
        <strain evidence="1">15_COKtk</strain>
    </source>
</reference>
<reference evidence="1" key="2">
    <citation type="submission" date="2023-08" db="EMBL/GenBank/DDBJ databases">
        <title>Identification and characterization of horizontal gene transfer across gut microbiota members of farm animals based on homology search.</title>
        <authorList>
            <person name="Schwarzerova J."/>
            <person name="Nykrynova M."/>
            <person name="Jureckova K."/>
            <person name="Cejkova D."/>
            <person name="Rychlik I."/>
        </authorList>
    </citation>
    <scope>NUCLEOTIDE SEQUENCE</scope>
    <source>
        <strain evidence="1">15_COKtk</strain>
    </source>
</reference>
<evidence type="ECO:0000313" key="2">
    <source>
        <dbReference type="Proteomes" id="UP001168505"/>
    </source>
</evidence>
<dbReference type="AlphaFoldDB" id="A0AAW7K099"/>
<sequence>MTTLKDDKEFRSLDDTRWEDLCYLLFKEEYAGLQRINGSGGDDGIDAYVGDFAHPSIVFQFKFFPSGLGKKQVRQIKHSLETVLKKRPGLKRWILASSADPTPEARLALDSLFAERSDVETEFYGEGEMRYKLIRHPTVRRTFYDDGLETLRGVLSLEGMDPLKRASEGVRIYNEAVVDERFVATVTTDGKTTVTAYSLHPDFVDSPPKFTMRLKSKRGVEAYSGLMRLGTPAELSAEDVELDVSDLPGAGADEGELQWLKIIPQIDPCPSQLRFYASEELGESQTLFVELRTTSGGSERIVRSNADQKNVPVIFEMIMPLAAQEDGASEAGTINITPRLIGNRVSVALKGARFLAQLSQTKRLGISGPDGDVADATFLTLGGIDEDGIWAHQLGYIEAVERVCRFFGIDPVIDDTLNDEEFFLSVMRTAERIRTLGSELEGTTTFNLSEPNPAFIRSAKDKDTISLVADMDWAGSMFGTDVEARVRIVACGVPTIKNIGGDKWTLAVKGSYRCFLGKIDGDLMAEGAPPIPPDLS</sequence>
<comment type="caution">
    <text evidence="1">The sequence shown here is derived from an EMBL/GenBank/DDBJ whole genome shotgun (WGS) entry which is preliminary data.</text>
</comment>
<dbReference type="EMBL" id="JAUEIR010000004">
    <property type="protein sequence ID" value="MDN0069150.1"/>
    <property type="molecule type" value="Genomic_DNA"/>
</dbReference>
<organism evidence="1 2">
    <name type="scientific">Collinsella ihumii</name>
    <dbReference type="NCBI Taxonomy" id="1720204"/>
    <lineage>
        <taxon>Bacteria</taxon>
        <taxon>Bacillati</taxon>
        <taxon>Actinomycetota</taxon>
        <taxon>Coriobacteriia</taxon>
        <taxon>Coriobacteriales</taxon>
        <taxon>Coriobacteriaceae</taxon>
        <taxon>Collinsella</taxon>
    </lineage>
</organism>
<protein>
    <recommendedName>
        <fullName evidence="3">Restriction endonuclease type IV Mrr domain-containing protein</fullName>
    </recommendedName>
</protein>